<evidence type="ECO:0008006" key="5">
    <source>
        <dbReference type="Google" id="ProtNLM"/>
    </source>
</evidence>
<dbReference type="EMBL" id="BAABME010027430">
    <property type="protein sequence ID" value="GAA0175574.1"/>
    <property type="molecule type" value="Genomic_DNA"/>
</dbReference>
<accession>A0AAV3RGM8</accession>
<evidence type="ECO:0000256" key="1">
    <source>
        <dbReference type="SAM" id="Phobius"/>
    </source>
</evidence>
<evidence type="ECO:0000313" key="3">
    <source>
        <dbReference type="EMBL" id="GAA0175574.1"/>
    </source>
</evidence>
<dbReference type="PANTHER" id="PTHR36336">
    <property type="entry name" value="OS09G0560400 PROTEIN"/>
    <property type="match status" value="1"/>
</dbReference>
<gene>
    <name evidence="3" type="ORF">LIER_41940</name>
</gene>
<dbReference type="AlphaFoldDB" id="A0AAV3RGM8"/>
<keyword evidence="1" id="KW-0812">Transmembrane</keyword>
<keyword evidence="4" id="KW-1185">Reference proteome</keyword>
<keyword evidence="2" id="KW-0732">Signal</keyword>
<proteinExistence type="predicted"/>
<feature type="chain" id="PRO_5043405325" description="Transmembrane protein" evidence="2">
    <location>
        <begin position="24"/>
        <end position="94"/>
    </location>
</feature>
<protein>
    <recommendedName>
        <fullName evidence="5">Transmembrane protein</fullName>
    </recommendedName>
</protein>
<feature type="signal peptide" evidence="2">
    <location>
        <begin position="1"/>
        <end position="23"/>
    </location>
</feature>
<comment type="caution">
    <text evidence="3">The sequence shown here is derived from an EMBL/GenBank/DDBJ whole genome shotgun (WGS) entry which is preliminary data.</text>
</comment>
<dbReference type="PANTHER" id="PTHR36336:SF1">
    <property type="entry name" value="OS09G0560400 PROTEIN"/>
    <property type="match status" value="1"/>
</dbReference>
<feature type="transmembrane region" description="Helical" evidence="1">
    <location>
        <begin position="74"/>
        <end position="91"/>
    </location>
</feature>
<evidence type="ECO:0000313" key="4">
    <source>
        <dbReference type="Proteomes" id="UP001454036"/>
    </source>
</evidence>
<name>A0AAV3RGM8_LITER</name>
<organism evidence="3 4">
    <name type="scientific">Lithospermum erythrorhizon</name>
    <name type="common">Purple gromwell</name>
    <name type="synonym">Lithospermum officinale var. erythrorhizon</name>
    <dbReference type="NCBI Taxonomy" id="34254"/>
    <lineage>
        <taxon>Eukaryota</taxon>
        <taxon>Viridiplantae</taxon>
        <taxon>Streptophyta</taxon>
        <taxon>Embryophyta</taxon>
        <taxon>Tracheophyta</taxon>
        <taxon>Spermatophyta</taxon>
        <taxon>Magnoliopsida</taxon>
        <taxon>eudicotyledons</taxon>
        <taxon>Gunneridae</taxon>
        <taxon>Pentapetalae</taxon>
        <taxon>asterids</taxon>
        <taxon>lamiids</taxon>
        <taxon>Boraginales</taxon>
        <taxon>Boraginaceae</taxon>
        <taxon>Boraginoideae</taxon>
        <taxon>Lithospermeae</taxon>
        <taxon>Lithospermum</taxon>
    </lineage>
</organism>
<evidence type="ECO:0000256" key="2">
    <source>
        <dbReference type="SAM" id="SignalP"/>
    </source>
</evidence>
<keyword evidence="1" id="KW-1133">Transmembrane helix</keyword>
<keyword evidence="1" id="KW-0472">Membrane</keyword>
<sequence>MASSNSLYLNLLLFFIFFLYAFSLPSSCENIDAGNEQLGLRALKSFKETPNGGNVTFECSPSGTCVPCAYSEKVSLFCLFAVCVLLSLCCLRSI</sequence>
<reference evidence="3 4" key="1">
    <citation type="submission" date="2024-01" db="EMBL/GenBank/DDBJ databases">
        <title>The complete chloroplast genome sequence of Lithospermum erythrorhizon: insights into the phylogenetic relationship among Boraginaceae species and the maternal lineages of purple gromwells.</title>
        <authorList>
            <person name="Okada T."/>
            <person name="Watanabe K."/>
        </authorList>
    </citation>
    <scope>NUCLEOTIDE SEQUENCE [LARGE SCALE GENOMIC DNA]</scope>
</reference>
<dbReference type="Proteomes" id="UP001454036">
    <property type="component" value="Unassembled WGS sequence"/>
</dbReference>